<dbReference type="RefSeq" id="WP_246528349.1">
    <property type="nucleotide sequence ID" value="NZ_BAAAJD010000105.1"/>
</dbReference>
<dbReference type="Proteomes" id="UP000572635">
    <property type="component" value="Unassembled WGS sequence"/>
</dbReference>
<feature type="compositionally biased region" description="Low complexity" evidence="1">
    <location>
        <begin position="34"/>
        <end position="56"/>
    </location>
</feature>
<organism evidence="2 3">
    <name type="scientific">Nocardiopsis composta</name>
    <dbReference type="NCBI Taxonomy" id="157465"/>
    <lineage>
        <taxon>Bacteria</taxon>
        <taxon>Bacillati</taxon>
        <taxon>Actinomycetota</taxon>
        <taxon>Actinomycetes</taxon>
        <taxon>Streptosporangiales</taxon>
        <taxon>Nocardiopsidaceae</taxon>
        <taxon>Nocardiopsis</taxon>
    </lineage>
</organism>
<accession>A0A7W8VGH9</accession>
<dbReference type="AlphaFoldDB" id="A0A7W8VGH9"/>
<keyword evidence="3" id="KW-1185">Reference proteome</keyword>
<protein>
    <submittedName>
        <fullName evidence="2">Uncharacterized protein</fullName>
    </submittedName>
</protein>
<dbReference type="EMBL" id="JACHDB010000001">
    <property type="protein sequence ID" value="MBB5435190.1"/>
    <property type="molecule type" value="Genomic_DNA"/>
</dbReference>
<proteinExistence type="predicted"/>
<feature type="region of interest" description="Disordered" evidence="1">
    <location>
        <begin position="1"/>
        <end position="56"/>
    </location>
</feature>
<reference evidence="2 3" key="1">
    <citation type="submission" date="2020-08" db="EMBL/GenBank/DDBJ databases">
        <title>Sequencing the genomes of 1000 actinobacteria strains.</title>
        <authorList>
            <person name="Klenk H.-P."/>
        </authorList>
    </citation>
    <scope>NUCLEOTIDE SEQUENCE [LARGE SCALE GENOMIC DNA]</scope>
    <source>
        <strain evidence="2 3">DSM 44551</strain>
    </source>
</reference>
<name>A0A7W8VGH9_9ACTN</name>
<feature type="compositionally biased region" description="Low complexity" evidence="1">
    <location>
        <begin position="1"/>
        <end position="18"/>
    </location>
</feature>
<evidence type="ECO:0000313" key="3">
    <source>
        <dbReference type="Proteomes" id="UP000572635"/>
    </source>
</evidence>
<evidence type="ECO:0000256" key="1">
    <source>
        <dbReference type="SAM" id="MobiDB-lite"/>
    </source>
</evidence>
<evidence type="ECO:0000313" key="2">
    <source>
        <dbReference type="EMBL" id="MBB5435190.1"/>
    </source>
</evidence>
<comment type="caution">
    <text evidence="2">The sequence shown here is derived from an EMBL/GenBank/DDBJ whole genome shotgun (WGS) entry which is preliminary data.</text>
</comment>
<sequence length="147" mass="14572">MTPMTLPTTTQDTGPLGLVRPVPRGSTAPRRAFGGQRPRTAPGRAAAGAEWARMAPAGPPGGAGTVGAAQALFAALGAVGVGGVYGAVHGLVSVVSLPRGVTVWVRGGVLSWRDSCGRARTHPAADAQGAARLLVAELRPATGAHAA</sequence>
<gene>
    <name evidence="2" type="ORF">HDA36_005274</name>
</gene>